<evidence type="ECO:0000313" key="2">
    <source>
        <dbReference type="EMBL" id="TLP98644.1"/>
    </source>
</evidence>
<dbReference type="EMBL" id="VAVZ01000008">
    <property type="protein sequence ID" value="TLP98644.1"/>
    <property type="molecule type" value="Genomic_DNA"/>
</dbReference>
<proteinExistence type="predicted"/>
<comment type="caution">
    <text evidence="2">The sequence shown here is derived from an EMBL/GenBank/DDBJ whole genome shotgun (WGS) entry which is preliminary data.</text>
</comment>
<reference evidence="2 3" key="1">
    <citation type="submission" date="2019-05" db="EMBL/GenBank/DDBJ databases">
        <title>Nesterenkonia sp. GY074 isolated from the Southern Atlantic Ocean.</title>
        <authorList>
            <person name="Zhang G."/>
        </authorList>
    </citation>
    <scope>NUCLEOTIDE SEQUENCE [LARGE SCALE GENOMIC DNA]</scope>
    <source>
        <strain evidence="2 3">GY074</strain>
    </source>
</reference>
<evidence type="ECO:0000256" key="1">
    <source>
        <dbReference type="SAM" id="MobiDB-lite"/>
    </source>
</evidence>
<sequence>MSEKPLKPRDYLKTPQIFGETPDAPLRDDLHDYGDPEFARASAARLQSSLAHTALTTMRAKHMKMAGLSESSGIKPRQLYRLLHGEAWMQIHDIVGLSRALKRDLAVGLGYASEDGGVPRISFATGGRPSPKNSFLD</sequence>
<feature type="region of interest" description="Disordered" evidence="1">
    <location>
        <begin position="1"/>
        <end position="29"/>
    </location>
</feature>
<keyword evidence="3" id="KW-1185">Reference proteome</keyword>
<accession>A0A5R9BDG0</accession>
<evidence type="ECO:0000313" key="3">
    <source>
        <dbReference type="Proteomes" id="UP000310458"/>
    </source>
</evidence>
<dbReference type="Proteomes" id="UP000310458">
    <property type="component" value="Unassembled WGS sequence"/>
</dbReference>
<dbReference type="AlphaFoldDB" id="A0A5R9BDG0"/>
<dbReference type="RefSeq" id="WP_138252332.1">
    <property type="nucleotide sequence ID" value="NZ_VAVZ01000008.1"/>
</dbReference>
<gene>
    <name evidence="2" type="ORF">FEF26_04420</name>
</gene>
<protein>
    <submittedName>
        <fullName evidence="2">Uncharacterized protein</fullName>
    </submittedName>
</protein>
<organism evidence="2 3">
    <name type="scientific">Nesterenkonia salmonea</name>
    <dbReference type="NCBI Taxonomy" id="1804987"/>
    <lineage>
        <taxon>Bacteria</taxon>
        <taxon>Bacillati</taxon>
        <taxon>Actinomycetota</taxon>
        <taxon>Actinomycetes</taxon>
        <taxon>Micrococcales</taxon>
        <taxon>Micrococcaceae</taxon>
        <taxon>Nesterenkonia</taxon>
    </lineage>
</organism>
<feature type="compositionally biased region" description="Basic and acidic residues" evidence="1">
    <location>
        <begin position="1"/>
        <end position="12"/>
    </location>
</feature>
<name>A0A5R9BDG0_9MICC</name>